<feature type="non-terminal residue" evidence="1">
    <location>
        <position position="260"/>
    </location>
</feature>
<organism evidence="1">
    <name type="scientific">marine sediment metagenome</name>
    <dbReference type="NCBI Taxonomy" id="412755"/>
    <lineage>
        <taxon>unclassified sequences</taxon>
        <taxon>metagenomes</taxon>
        <taxon>ecological metagenomes</taxon>
    </lineage>
</organism>
<sequence length="260" mass="30576">MAEFRVNEYLSLRLEDEETVICVSRARFMQCAFLLLNINVDEVSTFDEIESIDEAAEKLDASMEDPVDAYKFKIPPEVEFWGHCSNLQVWYEYDYDTRILHSNIAFPLLRRLTEAGDPLAKDVFKKEIVKRYKNGTDKTREFLIIEGFLRHLTMDERLHLILNNDDFTTLIELSEEIPPFEEEGVLIDSPIIEFLSSCIDTENIKIENGQITKLKLWNLKLQEFPRSILKFKSLRILNLRNNKLKEIPQDIDKLKNLKEL</sequence>
<dbReference type="Gene3D" id="3.80.10.10">
    <property type="entry name" value="Ribonuclease Inhibitor"/>
    <property type="match status" value="1"/>
</dbReference>
<comment type="caution">
    <text evidence="1">The sequence shown here is derived from an EMBL/GenBank/DDBJ whole genome shotgun (WGS) entry which is preliminary data.</text>
</comment>
<reference evidence="1" key="1">
    <citation type="journal article" date="2014" name="Front. Microbiol.">
        <title>High frequency of phylogenetically diverse reductive dehalogenase-homologous genes in deep subseafloor sedimentary metagenomes.</title>
        <authorList>
            <person name="Kawai M."/>
            <person name="Futagami T."/>
            <person name="Toyoda A."/>
            <person name="Takaki Y."/>
            <person name="Nishi S."/>
            <person name="Hori S."/>
            <person name="Arai W."/>
            <person name="Tsubouchi T."/>
            <person name="Morono Y."/>
            <person name="Uchiyama I."/>
            <person name="Ito T."/>
            <person name="Fujiyama A."/>
            <person name="Inagaki F."/>
            <person name="Takami H."/>
        </authorList>
    </citation>
    <scope>NUCLEOTIDE SEQUENCE</scope>
    <source>
        <strain evidence="1">Expedition CK06-06</strain>
    </source>
</reference>
<accession>X0RPQ1</accession>
<name>X0RPQ1_9ZZZZ</name>
<dbReference type="PROSITE" id="PS51450">
    <property type="entry name" value="LRR"/>
    <property type="match status" value="1"/>
</dbReference>
<dbReference type="EMBL" id="BARS01007891">
    <property type="protein sequence ID" value="GAF70768.1"/>
    <property type="molecule type" value="Genomic_DNA"/>
</dbReference>
<dbReference type="SUPFAM" id="SSF52058">
    <property type="entry name" value="L domain-like"/>
    <property type="match status" value="1"/>
</dbReference>
<protein>
    <recommendedName>
        <fullName evidence="2">Leucine-rich repeat domain-containing protein</fullName>
    </recommendedName>
</protein>
<gene>
    <name evidence="1" type="ORF">S01H1_15119</name>
</gene>
<evidence type="ECO:0000313" key="1">
    <source>
        <dbReference type="EMBL" id="GAF70768.1"/>
    </source>
</evidence>
<dbReference type="InterPro" id="IPR001611">
    <property type="entry name" value="Leu-rich_rpt"/>
</dbReference>
<proteinExistence type="predicted"/>
<dbReference type="InterPro" id="IPR032675">
    <property type="entry name" value="LRR_dom_sf"/>
</dbReference>
<evidence type="ECO:0008006" key="2">
    <source>
        <dbReference type="Google" id="ProtNLM"/>
    </source>
</evidence>
<dbReference type="AlphaFoldDB" id="X0RPQ1"/>